<feature type="transmembrane region" description="Helical" evidence="15">
    <location>
        <begin position="430"/>
        <end position="457"/>
    </location>
</feature>
<dbReference type="Gene3D" id="3.40.50.300">
    <property type="entry name" value="P-loop containing nucleotide triphosphate hydrolases"/>
    <property type="match status" value="1"/>
</dbReference>
<dbReference type="InterPro" id="IPR014729">
    <property type="entry name" value="Rossmann-like_a/b/a_fold"/>
</dbReference>
<evidence type="ECO:0000256" key="5">
    <source>
        <dbReference type="ARBA" id="ARBA00022553"/>
    </source>
</evidence>
<evidence type="ECO:0000313" key="17">
    <source>
        <dbReference type="EMBL" id="MDT0260582.1"/>
    </source>
</evidence>
<dbReference type="PANTHER" id="PTHR45569:SF1">
    <property type="entry name" value="SENSOR PROTEIN KDPD"/>
    <property type="match status" value="1"/>
</dbReference>
<evidence type="ECO:0000313" key="18">
    <source>
        <dbReference type="Proteomes" id="UP001183176"/>
    </source>
</evidence>
<dbReference type="SUPFAM" id="SSF52402">
    <property type="entry name" value="Adenine nucleotide alpha hydrolases-like"/>
    <property type="match status" value="1"/>
</dbReference>
<organism evidence="17 18">
    <name type="scientific">Jatrophihabitans lederbergiae</name>
    <dbReference type="NCBI Taxonomy" id="3075547"/>
    <lineage>
        <taxon>Bacteria</taxon>
        <taxon>Bacillati</taxon>
        <taxon>Actinomycetota</taxon>
        <taxon>Actinomycetes</taxon>
        <taxon>Jatrophihabitantales</taxon>
        <taxon>Jatrophihabitantaceae</taxon>
        <taxon>Jatrophihabitans</taxon>
    </lineage>
</organism>
<accession>A0ABU2J6H0</accession>
<dbReference type="SMART" id="SM00388">
    <property type="entry name" value="HisKA"/>
    <property type="match status" value="1"/>
</dbReference>
<evidence type="ECO:0000256" key="3">
    <source>
        <dbReference type="ARBA" id="ARBA00004236"/>
    </source>
</evidence>
<comment type="subcellular location">
    <subcellularLocation>
        <location evidence="3">Cell membrane</location>
    </subcellularLocation>
    <subcellularLocation>
        <location evidence="2">Membrane</location>
        <topology evidence="2">Multi-pass membrane protein</topology>
    </subcellularLocation>
</comment>
<dbReference type="SMART" id="SM00387">
    <property type="entry name" value="HATPase_c"/>
    <property type="match status" value="1"/>
</dbReference>
<dbReference type="InterPro" id="IPR025201">
    <property type="entry name" value="KdpD_TM"/>
</dbReference>
<evidence type="ECO:0000256" key="4">
    <source>
        <dbReference type="ARBA" id="ARBA00012438"/>
    </source>
</evidence>
<keyword evidence="6" id="KW-0808">Transferase</keyword>
<evidence type="ECO:0000256" key="11">
    <source>
        <dbReference type="ARBA" id="ARBA00022989"/>
    </source>
</evidence>
<dbReference type="EC" id="2.7.13.3" evidence="4"/>
<dbReference type="InterPro" id="IPR038318">
    <property type="entry name" value="KdpD_sf"/>
</dbReference>
<keyword evidence="13 15" id="KW-0472">Membrane</keyword>
<dbReference type="InterPro" id="IPR004358">
    <property type="entry name" value="Sig_transdc_His_kin-like_C"/>
</dbReference>
<comment type="caution">
    <text evidence="17">The sequence shown here is derived from an EMBL/GenBank/DDBJ whole genome shotgun (WGS) entry which is preliminary data.</text>
</comment>
<dbReference type="PANTHER" id="PTHR45569">
    <property type="entry name" value="SENSOR PROTEIN KDPD"/>
    <property type="match status" value="1"/>
</dbReference>
<dbReference type="Pfam" id="PF13493">
    <property type="entry name" value="DUF4118"/>
    <property type="match status" value="1"/>
</dbReference>
<dbReference type="SUPFAM" id="SSF55874">
    <property type="entry name" value="ATPase domain of HSP90 chaperone/DNA topoisomerase II/histidine kinase"/>
    <property type="match status" value="1"/>
</dbReference>
<evidence type="ECO:0000256" key="13">
    <source>
        <dbReference type="ARBA" id="ARBA00023136"/>
    </source>
</evidence>
<evidence type="ECO:0000256" key="6">
    <source>
        <dbReference type="ARBA" id="ARBA00022679"/>
    </source>
</evidence>
<sequence>MATLVHDIVRDTGVMHRGTLRLYLGAAPGTGKTFAMLTEGIRRAGRGTDVVIGVVDTHGRASTEELRRALEAVPTRSGELDLAAVLARSPAVVLVDEFAHRNPPGSATGQRYEDIECLLDAGIDVVSTLNIDELASLTDIVERVTGVRPEQTVPDATARRADEIQLVDETPQALRRRMAHGNIYPPERIDAALAAYFRPGNLAALRELALLWVADRVAEGLHRYRADHAIGDTWETRERVTVALSGRADGAALIRRAARLAGSTGAELHGVHVATAPRDSSDSAELATQRALLDSLGGSYHVVRGADRAGALVDFAHGVNATQLVLGGRRTNWLSSRLGGLGLAAGVARLSGDIGVHIVGHPASPDVQSRPAVHTRPAVGAAPRRRASVLWPSRRRAWLGAALSAALLSAMTVVLVAAGGHLNLLSAVLVYLLATVLVALAAGLAVATLTAIAATLLLNYFFTPPVHRFTISESNNALALVVFVLVAVVVSVLLDRAERRRREAARASAEAETLATVAHSVLRGEGALTSLLEQLREIFAMRAVAVIERGEPWEPAADRWQVIATAGDEPPATPHQADVVAPADDRVTLLLSGRLLGADDQRVLRAVAIQAAAALRTERLAAEAELSRPLREVDRTRTALLAAVSHDLRTPLAGAKAAVSSLRDSSVAFSAQDKAELLATADESLDRLARLVANLLDMSRLQAGAMAVHSQAVAAEDVVARALDSLGPDGDRVSVSMPMDLPAVTADPGLLERVIGNLLENALRVSPPSRAPLLTASAHDQRVELRIVDGGPGLTDEAKQRAFVAFQRLGDTSNTTGVGLGLALARGLTEAMGGTLTPEDTPGGGLTMVIALRRAAAYSVPDESLPGESLPGESIPGESIPGEVA</sequence>
<evidence type="ECO:0000256" key="12">
    <source>
        <dbReference type="ARBA" id="ARBA00023012"/>
    </source>
</evidence>
<keyword evidence="8" id="KW-0547">Nucleotide-binding</keyword>
<dbReference type="CDD" id="cd00082">
    <property type="entry name" value="HisKA"/>
    <property type="match status" value="1"/>
</dbReference>
<dbReference type="CDD" id="cd00075">
    <property type="entry name" value="HATPase"/>
    <property type="match status" value="1"/>
</dbReference>
<dbReference type="InterPro" id="IPR027417">
    <property type="entry name" value="P-loop_NTPase"/>
</dbReference>
<name>A0ABU2J6H0_9ACTN</name>
<dbReference type="InterPro" id="IPR003594">
    <property type="entry name" value="HATPase_dom"/>
</dbReference>
<keyword evidence="12" id="KW-0902">Two-component regulatory system</keyword>
<dbReference type="InterPro" id="IPR005467">
    <property type="entry name" value="His_kinase_dom"/>
</dbReference>
<dbReference type="Gene3D" id="1.10.287.130">
    <property type="match status" value="1"/>
</dbReference>
<evidence type="ECO:0000256" key="15">
    <source>
        <dbReference type="SAM" id="Phobius"/>
    </source>
</evidence>
<evidence type="ECO:0000256" key="7">
    <source>
        <dbReference type="ARBA" id="ARBA00022692"/>
    </source>
</evidence>
<dbReference type="Proteomes" id="UP001183176">
    <property type="component" value="Unassembled WGS sequence"/>
</dbReference>
<dbReference type="InterPro" id="IPR003661">
    <property type="entry name" value="HisK_dim/P_dom"/>
</dbReference>
<keyword evidence="5" id="KW-0597">Phosphoprotein</keyword>
<dbReference type="PROSITE" id="PS50109">
    <property type="entry name" value="HIS_KIN"/>
    <property type="match status" value="1"/>
</dbReference>
<protein>
    <recommendedName>
        <fullName evidence="4">histidine kinase</fullName>
        <ecNumber evidence="4">2.7.13.3</ecNumber>
    </recommendedName>
</protein>
<reference evidence="18" key="1">
    <citation type="submission" date="2023-07" db="EMBL/GenBank/DDBJ databases">
        <title>30 novel species of actinomycetes from the DSMZ collection.</title>
        <authorList>
            <person name="Nouioui I."/>
        </authorList>
    </citation>
    <scope>NUCLEOTIDE SEQUENCE [LARGE SCALE GENOMIC DNA]</scope>
    <source>
        <strain evidence="18">DSM 44399</strain>
    </source>
</reference>
<dbReference type="InterPro" id="IPR036097">
    <property type="entry name" value="HisK_dim/P_sf"/>
</dbReference>
<feature type="transmembrane region" description="Helical" evidence="15">
    <location>
        <begin position="477"/>
        <end position="494"/>
    </location>
</feature>
<keyword evidence="7 15" id="KW-0812">Transmembrane</keyword>
<dbReference type="Gene3D" id="3.30.565.10">
    <property type="entry name" value="Histidine kinase-like ATPase, C-terminal domain"/>
    <property type="match status" value="1"/>
</dbReference>
<evidence type="ECO:0000256" key="9">
    <source>
        <dbReference type="ARBA" id="ARBA00022777"/>
    </source>
</evidence>
<keyword evidence="18" id="KW-1185">Reference proteome</keyword>
<dbReference type="Gene3D" id="3.40.50.620">
    <property type="entry name" value="HUPs"/>
    <property type="match status" value="1"/>
</dbReference>
<dbReference type="Pfam" id="PF02518">
    <property type="entry name" value="HATPase_c"/>
    <property type="match status" value="1"/>
</dbReference>
<dbReference type="Pfam" id="PF02702">
    <property type="entry name" value="KdpD"/>
    <property type="match status" value="1"/>
</dbReference>
<feature type="transmembrane region" description="Helical" evidence="15">
    <location>
        <begin position="397"/>
        <end position="418"/>
    </location>
</feature>
<evidence type="ECO:0000256" key="2">
    <source>
        <dbReference type="ARBA" id="ARBA00004141"/>
    </source>
</evidence>
<evidence type="ECO:0000259" key="16">
    <source>
        <dbReference type="PROSITE" id="PS50109"/>
    </source>
</evidence>
<comment type="catalytic activity">
    <reaction evidence="1">
        <text>ATP + protein L-histidine = ADP + protein N-phospho-L-histidine.</text>
        <dbReference type="EC" id="2.7.13.3"/>
    </reaction>
</comment>
<keyword evidence="11 15" id="KW-1133">Transmembrane helix</keyword>
<keyword evidence="10" id="KW-0067">ATP-binding</keyword>
<dbReference type="EMBL" id="JAVREH010000004">
    <property type="protein sequence ID" value="MDT0260582.1"/>
    <property type="molecule type" value="Genomic_DNA"/>
</dbReference>
<evidence type="ECO:0000256" key="10">
    <source>
        <dbReference type="ARBA" id="ARBA00022840"/>
    </source>
</evidence>
<proteinExistence type="predicted"/>
<dbReference type="PRINTS" id="PR00344">
    <property type="entry name" value="BCTRLSENSOR"/>
</dbReference>
<keyword evidence="9" id="KW-0418">Kinase</keyword>
<feature type="region of interest" description="Disordered" evidence="14">
    <location>
        <begin position="862"/>
        <end position="885"/>
    </location>
</feature>
<feature type="domain" description="Histidine kinase" evidence="16">
    <location>
        <begin position="643"/>
        <end position="856"/>
    </location>
</feature>
<dbReference type="InterPro" id="IPR052023">
    <property type="entry name" value="Histidine_kinase_KdpD"/>
</dbReference>
<evidence type="ECO:0000256" key="8">
    <source>
        <dbReference type="ARBA" id="ARBA00022741"/>
    </source>
</evidence>
<dbReference type="InterPro" id="IPR036890">
    <property type="entry name" value="HATPase_C_sf"/>
</dbReference>
<evidence type="ECO:0000256" key="14">
    <source>
        <dbReference type="SAM" id="MobiDB-lite"/>
    </source>
</evidence>
<gene>
    <name evidence="17" type="ORF">RM423_04165</name>
</gene>
<evidence type="ECO:0000256" key="1">
    <source>
        <dbReference type="ARBA" id="ARBA00000085"/>
    </source>
</evidence>
<dbReference type="Pfam" id="PF00512">
    <property type="entry name" value="HisKA"/>
    <property type="match status" value="1"/>
</dbReference>
<dbReference type="SUPFAM" id="SSF47384">
    <property type="entry name" value="Homodimeric domain of signal transducing histidine kinase"/>
    <property type="match status" value="1"/>
</dbReference>
<dbReference type="Gene3D" id="1.20.120.620">
    <property type="entry name" value="Backbone structure of the membrane domain of e. Coli histidine kinase receptor kdpd"/>
    <property type="match status" value="1"/>
</dbReference>
<dbReference type="InterPro" id="IPR003852">
    <property type="entry name" value="Sig_transdc_His_kinase_KdpD_N"/>
</dbReference>